<evidence type="ECO:0008006" key="9">
    <source>
        <dbReference type="Google" id="ProtNLM"/>
    </source>
</evidence>
<dbReference type="RefSeq" id="WP_221248502.1">
    <property type="nucleotide sequence ID" value="NZ_AP024355.1"/>
</dbReference>
<dbReference type="InterPro" id="IPR000791">
    <property type="entry name" value="Gpr1/Fun34/SatP-like"/>
</dbReference>
<dbReference type="NCBIfam" id="NF038013">
    <property type="entry name" value="AceTr_1"/>
    <property type="match status" value="1"/>
</dbReference>
<keyword evidence="4 6" id="KW-1133">Transmembrane helix</keyword>
<dbReference type="Proteomes" id="UP001319827">
    <property type="component" value="Chromosome"/>
</dbReference>
<evidence type="ECO:0000313" key="7">
    <source>
        <dbReference type="EMBL" id="BCR05072.1"/>
    </source>
</evidence>
<dbReference type="InterPro" id="IPR047623">
    <property type="entry name" value="SatP"/>
</dbReference>
<evidence type="ECO:0000256" key="2">
    <source>
        <dbReference type="ARBA" id="ARBA00005587"/>
    </source>
</evidence>
<feature type="transmembrane region" description="Helical" evidence="6">
    <location>
        <begin position="25"/>
        <end position="45"/>
    </location>
</feature>
<organism evidence="7 8">
    <name type="scientific">Desulfuromonas versatilis</name>
    <dbReference type="NCBI Taxonomy" id="2802975"/>
    <lineage>
        <taxon>Bacteria</taxon>
        <taxon>Pseudomonadati</taxon>
        <taxon>Thermodesulfobacteriota</taxon>
        <taxon>Desulfuromonadia</taxon>
        <taxon>Desulfuromonadales</taxon>
        <taxon>Desulfuromonadaceae</taxon>
        <taxon>Desulfuromonas</taxon>
    </lineage>
</organism>
<name>A0ABM8HT47_9BACT</name>
<feature type="transmembrane region" description="Helical" evidence="6">
    <location>
        <begin position="136"/>
        <end position="153"/>
    </location>
</feature>
<proteinExistence type="inferred from homology"/>
<evidence type="ECO:0000256" key="6">
    <source>
        <dbReference type="SAM" id="Phobius"/>
    </source>
</evidence>
<sequence length="197" mass="20592">MALEQSLGSASTLPRIRIEPAPSTAGIHALGLTTGLVGLFSAGFFPADSRLLQLGLGCGALWLILVGLLEWRRCSLLGACAFTSYGMFWLSQEAMVLLPASGLGRPPQASSLAAYLAIWAMFSMFMFLGSLRNHRNLAALFGILAVMIVLVAIGKATGNPILEKLAGLIGLAGGVLASFTALDRQVSPAAKPPLQEP</sequence>
<keyword evidence="8" id="KW-1185">Reference proteome</keyword>
<reference evidence="7 8" key="2">
    <citation type="journal article" date="2021" name="Int. J. Syst. Evol. Microbiol.">
        <title>Isolation and Polyphasic Characterization of Desulfuromonas versatilis sp. Nov., an Electrogenic Bacteria Capable of Versatile Metabolism Isolated from a Graphene Oxide-Reducing Enrichment Culture.</title>
        <authorList>
            <person name="Xie L."/>
            <person name="Yoshida N."/>
            <person name="Ishii S."/>
            <person name="Meng L."/>
        </authorList>
    </citation>
    <scope>NUCLEOTIDE SEQUENCE [LARGE SCALE GENOMIC DNA]</scope>
    <source>
        <strain evidence="7 8">NIT-T3</strain>
    </source>
</reference>
<evidence type="ECO:0000256" key="3">
    <source>
        <dbReference type="ARBA" id="ARBA00022692"/>
    </source>
</evidence>
<evidence type="ECO:0000256" key="4">
    <source>
        <dbReference type="ARBA" id="ARBA00022989"/>
    </source>
</evidence>
<comment type="subcellular location">
    <subcellularLocation>
        <location evidence="1">Membrane</location>
        <topology evidence="1">Multi-pass membrane protein</topology>
    </subcellularLocation>
</comment>
<gene>
    <name evidence="7" type="primary">yaaH</name>
    <name evidence="7" type="ORF">DESUT3_21410</name>
</gene>
<feature type="transmembrane region" description="Helical" evidence="6">
    <location>
        <begin position="51"/>
        <end position="69"/>
    </location>
</feature>
<evidence type="ECO:0000256" key="1">
    <source>
        <dbReference type="ARBA" id="ARBA00004141"/>
    </source>
</evidence>
<dbReference type="Pfam" id="PF01184">
    <property type="entry name" value="Gpr1_Fun34_YaaH"/>
    <property type="match status" value="1"/>
</dbReference>
<protein>
    <recommendedName>
        <fullName evidence="9">GPR1/FUN34/yaaH family protein</fullName>
    </recommendedName>
</protein>
<evidence type="ECO:0000256" key="5">
    <source>
        <dbReference type="ARBA" id="ARBA00023136"/>
    </source>
</evidence>
<dbReference type="PANTHER" id="PTHR30178:SF3">
    <property type="entry name" value="SUCCINATE-ACETATE_PROTON SYMPORTER SATP"/>
    <property type="match status" value="1"/>
</dbReference>
<dbReference type="EMBL" id="AP024355">
    <property type="protein sequence ID" value="BCR05072.1"/>
    <property type="molecule type" value="Genomic_DNA"/>
</dbReference>
<feature type="transmembrane region" description="Helical" evidence="6">
    <location>
        <begin position="165"/>
        <end position="182"/>
    </location>
</feature>
<feature type="transmembrane region" description="Helical" evidence="6">
    <location>
        <begin position="112"/>
        <end position="129"/>
    </location>
</feature>
<accession>A0ABM8HT47</accession>
<dbReference type="PANTHER" id="PTHR30178">
    <property type="entry name" value="INNER MEMBRANE PROTEIN YAAH"/>
    <property type="match status" value="1"/>
</dbReference>
<reference evidence="7 8" key="1">
    <citation type="journal article" date="2016" name="C (Basel)">
        <title>Selective Growth of and Electricity Production by Marine Exoelectrogenic Bacteria in Self-Aggregated Hydrogel of Microbially Reduced Graphene Oxide.</title>
        <authorList>
            <person name="Yoshida N."/>
            <person name="Goto Y."/>
            <person name="Miyata Y."/>
        </authorList>
    </citation>
    <scope>NUCLEOTIDE SEQUENCE [LARGE SCALE GENOMIC DNA]</scope>
    <source>
        <strain evidence="7 8">NIT-T3</strain>
    </source>
</reference>
<keyword evidence="5 6" id="KW-0472">Membrane</keyword>
<comment type="similarity">
    <text evidence="2">Belongs to the acetate uptake transporter (AceTr) (TC 2.A.96) family.</text>
</comment>
<feature type="transmembrane region" description="Helical" evidence="6">
    <location>
        <begin position="76"/>
        <end position="92"/>
    </location>
</feature>
<keyword evidence="3 6" id="KW-0812">Transmembrane</keyword>
<evidence type="ECO:0000313" key="8">
    <source>
        <dbReference type="Proteomes" id="UP001319827"/>
    </source>
</evidence>